<accession>Q73B62</accession>
<name>Q73B62_BACC1</name>
<dbReference type="Proteomes" id="UP000002527">
    <property type="component" value="Chromosome"/>
</dbReference>
<evidence type="ECO:0000313" key="1">
    <source>
        <dbReference type="EMBL" id="AAS40487.1"/>
    </source>
</evidence>
<sequence>MGSFTLFPHIKSRTENVLCTAFVTFHTLHFHYAVL</sequence>
<gene>
    <name evidence="1" type="ordered locus">BCE_1558</name>
</gene>
<dbReference type="HOGENOM" id="CLU_3362998_0_0_9"/>
<protein>
    <submittedName>
        <fullName evidence="1">Uncharacterized protein</fullName>
    </submittedName>
</protein>
<organism evidence="1 2">
    <name type="scientific">Bacillus cereus (strain ATCC 10987 / NRS 248)</name>
    <dbReference type="NCBI Taxonomy" id="222523"/>
    <lineage>
        <taxon>Bacteria</taxon>
        <taxon>Bacillati</taxon>
        <taxon>Bacillota</taxon>
        <taxon>Bacilli</taxon>
        <taxon>Bacillales</taxon>
        <taxon>Bacillaceae</taxon>
        <taxon>Bacillus</taxon>
        <taxon>Bacillus cereus group</taxon>
    </lineage>
</organism>
<dbReference type="AlphaFoldDB" id="Q73B62"/>
<dbReference type="KEGG" id="bca:BCE_1558"/>
<proteinExistence type="predicted"/>
<dbReference type="EMBL" id="AE017194">
    <property type="protein sequence ID" value="AAS40487.1"/>
    <property type="molecule type" value="Genomic_DNA"/>
</dbReference>
<reference evidence="1 2" key="1">
    <citation type="journal article" date="2004" name="Nucleic Acids Res.">
        <title>The genome sequence of Bacillus cereus ATCC 10987 reveals metabolic adaptations and a large plasmid related to Bacillus anthracis pXO1.</title>
        <authorList>
            <person name="Rasko D.A."/>
            <person name="Ravel J."/>
            <person name="Okstad O.A."/>
            <person name="Helgason E."/>
            <person name="Cer R.Z."/>
            <person name="Jiang L."/>
            <person name="Shores K.A."/>
            <person name="Fouts D.E."/>
            <person name="Tourasse N.J."/>
            <person name="Angiuoli S.V."/>
            <person name="Kolonay J."/>
            <person name="Nelson W.C."/>
            <person name="Kolsto A.-B."/>
            <person name="Fraser C.M."/>
            <person name="Read T.D."/>
        </authorList>
    </citation>
    <scope>NUCLEOTIDE SEQUENCE [LARGE SCALE GENOMIC DNA]</scope>
    <source>
        <strain evidence="2">ATCC 10987 / NRS 248</strain>
    </source>
</reference>
<evidence type="ECO:0000313" key="2">
    <source>
        <dbReference type="Proteomes" id="UP000002527"/>
    </source>
</evidence>